<dbReference type="InterPro" id="IPR052071">
    <property type="entry name" value="SCUB_EGF-like_domain"/>
</dbReference>
<dbReference type="InterPro" id="IPR001881">
    <property type="entry name" value="EGF-like_Ca-bd_dom"/>
</dbReference>
<dbReference type="PROSITE" id="PS00010">
    <property type="entry name" value="ASX_HYDROXYL"/>
    <property type="match status" value="1"/>
</dbReference>
<comment type="caution">
    <text evidence="4">Lacks conserved residue(s) required for the propagation of feature annotation.</text>
</comment>
<feature type="domain" description="EGF-like" evidence="6">
    <location>
        <begin position="149"/>
        <end position="189"/>
    </location>
</feature>
<feature type="compositionally biased region" description="Gly residues" evidence="5">
    <location>
        <begin position="367"/>
        <end position="378"/>
    </location>
</feature>
<evidence type="ECO:0000256" key="3">
    <source>
        <dbReference type="ARBA" id="ARBA00023157"/>
    </source>
</evidence>
<dbReference type="GO" id="GO:0005615">
    <property type="term" value="C:extracellular space"/>
    <property type="evidence" value="ECO:0007669"/>
    <property type="project" value="TreeGrafter"/>
</dbReference>
<dbReference type="PANTHER" id="PTHR24046:SF4">
    <property type="entry name" value="SIGNAL PEPTIDE, CUB AND EGF-LIKE DOMAIN-CONTAINING PROTEIN 1"/>
    <property type="match status" value="1"/>
</dbReference>
<comment type="caution">
    <text evidence="7">The sequence shown here is derived from an EMBL/GenBank/DDBJ whole genome shotgun (WGS) entry which is preliminary data.</text>
</comment>
<evidence type="ECO:0000313" key="8">
    <source>
        <dbReference type="Proteomes" id="UP000518266"/>
    </source>
</evidence>
<evidence type="ECO:0000256" key="4">
    <source>
        <dbReference type="PROSITE-ProRule" id="PRU00076"/>
    </source>
</evidence>
<dbReference type="PROSITE" id="PS01187">
    <property type="entry name" value="EGF_CA"/>
    <property type="match status" value="1"/>
</dbReference>
<dbReference type="Proteomes" id="UP000518266">
    <property type="component" value="Unassembled WGS sequence"/>
</dbReference>
<keyword evidence="1 4" id="KW-0245">EGF-like domain</keyword>
<dbReference type="SMART" id="SM00181">
    <property type="entry name" value="EGF"/>
    <property type="match status" value="1"/>
</dbReference>
<protein>
    <recommendedName>
        <fullName evidence="6">EGF-like domain-containing protein</fullName>
    </recommendedName>
</protein>
<evidence type="ECO:0000259" key="6">
    <source>
        <dbReference type="PROSITE" id="PS50026"/>
    </source>
</evidence>
<dbReference type="InterPro" id="IPR000742">
    <property type="entry name" value="EGF"/>
</dbReference>
<name>A0A7J5ZCF1_DISMA</name>
<dbReference type="GO" id="GO:0009986">
    <property type="term" value="C:cell surface"/>
    <property type="evidence" value="ECO:0007669"/>
    <property type="project" value="TreeGrafter"/>
</dbReference>
<dbReference type="PROSITE" id="PS01186">
    <property type="entry name" value="EGF_2"/>
    <property type="match status" value="1"/>
</dbReference>
<feature type="compositionally biased region" description="Basic and acidic residues" evidence="5">
    <location>
        <begin position="349"/>
        <end position="364"/>
    </location>
</feature>
<dbReference type="Pfam" id="PF12947">
    <property type="entry name" value="EGF_3"/>
    <property type="match status" value="1"/>
</dbReference>
<reference evidence="7 8" key="1">
    <citation type="submission" date="2020-03" db="EMBL/GenBank/DDBJ databases">
        <title>Dissostichus mawsoni Genome sequencing and assembly.</title>
        <authorList>
            <person name="Park H."/>
        </authorList>
    </citation>
    <scope>NUCLEOTIDE SEQUENCE [LARGE SCALE GENOMIC DNA]</scope>
    <source>
        <strain evidence="7">DM0001</strain>
        <tissue evidence="7">Muscle</tissue>
    </source>
</reference>
<dbReference type="GO" id="GO:0005509">
    <property type="term" value="F:calcium ion binding"/>
    <property type="evidence" value="ECO:0007669"/>
    <property type="project" value="InterPro"/>
</dbReference>
<dbReference type="InterPro" id="IPR000152">
    <property type="entry name" value="EGF-type_Asp/Asn_hydroxyl_site"/>
</dbReference>
<feature type="region of interest" description="Disordered" evidence="5">
    <location>
        <begin position="269"/>
        <end position="337"/>
    </location>
</feature>
<evidence type="ECO:0000256" key="5">
    <source>
        <dbReference type="SAM" id="MobiDB-lite"/>
    </source>
</evidence>
<proteinExistence type="predicted"/>
<dbReference type="PANTHER" id="PTHR24046">
    <property type="entry name" value="SIGNAL PEPTIDE, CUB AND EGF-LIKE DOMAIN-CONTAINING"/>
    <property type="match status" value="1"/>
</dbReference>
<dbReference type="Gene3D" id="2.10.25.10">
    <property type="entry name" value="Laminin"/>
    <property type="match status" value="1"/>
</dbReference>
<dbReference type="SMART" id="SM00179">
    <property type="entry name" value="EGF_CA"/>
    <property type="match status" value="1"/>
</dbReference>
<evidence type="ECO:0000256" key="2">
    <source>
        <dbReference type="ARBA" id="ARBA00022729"/>
    </source>
</evidence>
<dbReference type="SUPFAM" id="SSF57196">
    <property type="entry name" value="EGF/Laminin"/>
    <property type="match status" value="1"/>
</dbReference>
<evidence type="ECO:0000313" key="7">
    <source>
        <dbReference type="EMBL" id="KAF3859475.1"/>
    </source>
</evidence>
<dbReference type="FunFam" id="2.10.25.10:FF:000199">
    <property type="entry name" value="signal peptide, CUB and EGF-like domain-containing protein 2 isoform X2"/>
    <property type="match status" value="1"/>
</dbReference>
<keyword evidence="3" id="KW-1015">Disulfide bond</keyword>
<keyword evidence="2" id="KW-0732">Signal</keyword>
<accession>A0A7J5ZCF1</accession>
<keyword evidence="8" id="KW-1185">Reference proteome</keyword>
<sequence length="378" mass="42654">MTQGGVQAPGFTERADFSECPLSSRTAKDALRARQPSSLHTPSHFNVWLVIPRGNCRRKGKGRTCIDKNLHLFEDSQAEKLLSGDKSTQPLESILSPGLVEEVEALCVGVMWVERGWWQQGASRSQEEPVGSRGHIDQAAAHCSASHLNADECAEGSDDCHIDALCQNTPKSYNCICKPGYKGDGKQCEESHKDMDRVDDHIISGHFGGSGGMWPVWLHIDKTLARSCAFVTARIRDPVTKGDDLCSQPLLHGLERRLERDSRRLERGLRRDSRGDERELERRLERGPEKEPRGNREGLERRPRGNSRGDREGTGEGTERELEKGLERRLERETRERLERGLERRLEKGLERELERRLERDQRGNRVGTGAGTEKGLE</sequence>
<dbReference type="AlphaFoldDB" id="A0A7J5ZCF1"/>
<dbReference type="GO" id="GO:0007165">
    <property type="term" value="P:signal transduction"/>
    <property type="evidence" value="ECO:0007669"/>
    <property type="project" value="TreeGrafter"/>
</dbReference>
<evidence type="ECO:0000256" key="1">
    <source>
        <dbReference type="ARBA" id="ARBA00022536"/>
    </source>
</evidence>
<dbReference type="PROSITE" id="PS50026">
    <property type="entry name" value="EGF_3"/>
    <property type="match status" value="1"/>
</dbReference>
<dbReference type="EMBL" id="JAAKFY010000003">
    <property type="protein sequence ID" value="KAF3859475.1"/>
    <property type="molecule type" value="Genomic_DNA"/>
</dbReference>
<organism evidence="7 8">
    <name type="scientific">Dissostichus mawsoni</name>
    <name type="common">Antarctic cod</name>
    <dbReference type="NCBI Taxonomy" id="36200"/>
    <lineage>
        <taxon>Eukaryota</taxon>
        <taxon>Metazoa</taxon>
        <taxon>Chordata</taxon>
        <taxon>Craniata</taxon>
        <taxon>Vertebrata</taxon>
        <taxon>Euteleostomi</taxon>
        <taxon>Actinopterygii</taxon>
        <taxon>Neopterygii</taxon>
        <taxon>Teleostei</taxon>
        <taxon>Neoteleostei</taxon>
        <taxon>Acanthomorphata</taxon>
        <taxon>Eupercaria</taxon>
        <taxon>Perciformes</taxon>
        <taxon>Notothenioidei</taxon>
        <taxon>Nototheniidae</taxon>
        <taxon>Dissostichus</taxon>
    </lineage>
</organism>
<dbReference type="CDD" id="cd00054">
    <property type="entry name" value="EGF_CA"/>
    <property type="match status" value="1"/>
</dbReference>
<dbReference type="InterPro" id="IPR018097">
    <property type="entry name" value="EGF_Ca-bd_CS"/>
</dbReference>
<dbReference type="OrthoDB" id="9644116at2759"/>
<dbReference type="InterPro" id="IPR024731">
    <property type="entry name" value="NELL2-like_EGF"/>
</dbReference>
<gene>
    <name evidence="7" type="ORF">F7725_021874</name>
</gene>
<feature type="region of interest" description="Disordered" evidence="5">
    <location>
        <begin position="349"/>
        <end position="378"/>
    </location>
</feature>